<evidence type="ECO:0000313" key="3">
    <source>
        <dbReference type="Proteomes" id="UP000820818"/>
    </source>
</evidence>
<keyword evidence="3" id="KW-1185">Reference proteome</keyword>
<evidence type="ECO:0000256" key="1">
    <source>
        <dbReference type="SAM" id="SignalP"/>
    </source>
</evidence>
<dbReference type="Proteomes" id="UP000820818">
    <property type="component" value="Linkage Group LG2"/>
</dbReference>
<protein>
    <submittedName>
        <fullName evidence="2">Uncharacterized protein</fullName>
    </submittedName>
</protein>
<name>A0AAD5PZV8_9CRUS</name>
<gene>
    <name evidence="2" type="ORF">GHT06_011315</name>
</gene>
<comment type="caution">
    <text evidence="2">The sequence shown here is derived from an EMBL/GenBank/DDBJ whole genome shotgun (WGS) entry which is preliminary data.</text>
</comment>
<keyword evidence="1" id="KW-0732">Signal</keyword>
<dbReference type="AlphaFoldDB" id="A0AAD5PZV8"/>
<dbReference type="EMBL" id="WJBH02000002">
    <property type="protein sequence ID" value="KAI9563848.1"/>
    <property type="molecule type" value="Genomic_DNA"/>
</dbReference>
<sequence>MKSISSTTFKMIAKLIAVCLMIAVNQVYAGVNHGLQTGGFGGAATYGTGSGAGGFAGSSLVSPLASSGFASPFGAQGGNYLQGVNTIHQGSSAGFGGFGASSSKGGHYGK</sequence>
<accession>A0AAD5PZV8</accession>
<proteinExistence type="predicted"/>
<organism evidence="2 3">
    <name type="scientific">Daphnia sinensis</name>
    <dbReference type="NCBI Taxonomy" id="1820382"/>
    <lineage>
        <taxon>Eukaryota</taxon>
        <taxon>Metazoa</taxon>
        <taxon>Ecdysozoa</taxon>
        <taxon>Arthropoda</taxon>
        <taxon>Crustacea</taxon>
        <taxon>Branchiopoda</taxon>
        <taxon>Diplostraca</taxon>
        <taxon>Cladocera</taxon>
        <taxon>Anomopoda</taxon>
        <taxon>Daphniidae</taxon>
        <taxon>Daphnia</taxon>
        <taxon>Daphnia similis group</taxon>
    </lineage>
</organism>
<feature type="chain" id="PRO_5041904774" evidence="1">
    <location>
        <begin position="30"/>
        <end position="110"/>
    </location>
</feature>
<feature type="signal peptide" evidence="1">
    <location>
        <begin position="1"/>
        <end position="29"/>
    </location>
</feature>
<evidence type="ECO:0000313" key="2">
    <source>
        <dbReference type="EMBL" id="KAI9563848.1"/>
    </source>
</evidence>
<reference evidence="2 3" key="1">
    <citation type="submission" date="2022-05" db="EMBL/GenBank/DDBJ databases">
        <title>A multi-omics perspective on studying reproductive biology in Daphnia sinensis.</title>
        <authorList>
            <person name="Jia J."/>
        </authorList>
    </citation>
    <scope>NUCLEOTIDE SEQUENCE [LARGE SCALE GENOMIC DNA]</scope>
    <source>
        <strain evidence="2 3">WSL</strain>
    </source>
</reference>